<keyword evidence="3" id="KW-0863">Zinc-finger</keyword>
<feature type="compositionally biased region" description="Acidic residues" evidence="6">
    <location>
        <begin position="419"/>
        <end position="431"/>
    </location>
</feature>
<dbReference type="InterPro" id="IPR052035">
    <property type="entry name" value="ZnF_BED_domain_contain"/>
</dbReference>
<dbReference type="InterPro" id="IPR012337">
    <property type="entry name" value="RNaseH-like_sf"/>
</dbReference>
<dbReference type="PANTHER" id="PTHR46481">
    <property type="entry name" value="ZINC FINGER BED DOMAIN-CONTAINING PROTEIN 4"/>
    <property type="match status" value="1"/>
</dbReference>
<dbReference type="GO" id="GO:0005634">
    <property type="term" value="C:nucleus"/>
    <property type="evidence" value="ECO:0007669"/>
    <property type="project" value="UniProtKB-SubCell"/>
</dbReference>
<evidence type="ECO:0000313" key="8">
    <source>
        <dbReference type="EMBL" id="CAF1453453.1"/>
    </source>
</evidence>
<sequence>MNKSNTTGSSSAQNFKPSSSIRHSTPILSRRSSTRTNSRTVTSSAGGSVSQGCVSKTHNSRRANRTSKLKQSTGKVKDVACHSNNDTADEMESDGAIYNVVQQHDNNEQHNLLNLSNASADTVIDLTSNKNKNIEKKPVEYFTFINETGKYKCSICSQEYKAMQYSDTNLRSHLGFKHAMHQYLFPSQLQQRNSKKFTSTIALLDKQRFDTAAIQCIVDDGHAFGIFRRPGMQKFLEIIIPGYHGPSRKTVRKHLDKLYQQHRTSLRESMKKIPFIALTIDLWLNLRRTHFLTITAHYFDALMEHSSKVICFRRFRGRHLAYRLNSFVIKEIEKLNIQSKIVAVTTDSGSDIKAAMSTKQFGTWYSCDAHNINLMVSSSLCLWKIPKQKKSKKSPSPPTTTSSNHDSDEELNEMRVIDNDEVPDEFIEDDDPIVKKSDENETDTSSNSNTSSEEEEEYLASSQQERQLEEPQQELEKLLSNSEELKIKINLLLKKLRKLISMIHKSSILTSFIRSEIQRKKIDLDTINNSNGQDNVKINELVKDFYVRWNSTYLMLIRVISIQQIINDITYTPQAHIGLKFKQIKKLKSLTNSHLDWELLQGLSNVLAPFSLATLCLSGSKYITLSLSYWVQKNLHTFLSTATTNPLENVLKRLLLNKFILYFESKATPEQRNGKLIAAYLDPNTLVDLSDEEISEAESLIINENKALRGEPQQRITTATQSQLQQQQLTSSSSLPNTKRSFSIMTQFKNACNITSVTDTLTTKPTRTVKPLSLKEEFSMYMSIYKQSTDFETFWNRKQHMLLILTSFVRRYSIIPATSVASESAFSVAGYVQRKQRSSLSPTTLRYLMLLKK</sequence>
<reference evidence="8" key="1">
    <citation type="submission" date="2021-02" db="EMBL/GenBank/DDBJ databases">
        <authorList>
            <person name="Nowell W R."/>
        </authorList>
    </citation>
    <scope>NUCLEOTIDE SEQUENCE</scope>
</reference>
<evidence type="ECO:0000313" key="10">
    <source>
        <dbReference type="Proteomes" id="UP000663889"/>
    </source>
</evidence>
<dbReference type="SUPFAM" id="SSF53098">
    <property type="entry name" value="Ribonuclease H-like"/>
    <property type="match status" value="1"/>
</dbReference>
<dbReference type="AlphaFoldDB" id="A0A815PSC0"/>
<evidence type="ECO:0000256" key="1">
    <source>
        <dbReference type="ARBA" id="ARBA00004123"/>
    </source>
</evidence>
<feature type="compositionally biased region" description="Polar residues" evidence="6">
    <location>
        <begin position="45"/>
        <end position="57"/>
    </location>
</feature>
<evidence type="ECO:0000256" key="5">
    <source>
        <dbReference type="ARBA" id="ARBA00023242"/>
    </source>
</evidence>
<keyword evidence="4" id="KW-0862">Zinc</keyword>
<evidence type="ECO:0000256" key="6">
    <source>
        <dbReference type="SAM" id="MobiDB-lite"/>
    </source>
</evidence>
<dbReference type="InterPro" id="IPR008906">
    <property type="entry name" value="HATC_C_dom"/>
</dbReference>
<dbReference type="EMBL" id="CAJOBE010008120">
    <property type="protein sequence ID" value="CAF4054275.1"/>
    <property type="molecule type" value="Genomic_DNA"/>
</dbReference>
<comment type="subcellular location">
    <subcellularLocation>
        <location evidence="1">Nucleus</location>
    </subcellularLocation>
</comment>
<gene>
    <name evidence="9" type="ORF">FNK824_LOCUS28883</name>
    <name evidence="8" type="ORF">SEV965_LOCUS33805</name>
</gene>
<evidence type="ECO:0000259" key="7">
    <source>
        <dbReference type="Pfam" id="PF05699"/>
    </source>
</evidence>
<feature type="region of interest" description="Disordered" evidence="6">
    <location>
        <begin position="1"/>
        <end position="79"/>
    </location>
</feature>
<dbReference type="GO" id="GO:0046983">
    <property type="term" value="F:protein dimerization activity"/>
    <property type="evidence" value="ECO:0007669"/>
    <property type="project" value="InterPro"/>
</dbReference>
<evidence type="ECO:0000256" key="4">
    <source>
        <dbReference type="ARBA" id="ARBA00022833"/>
    </source>
</evidence>
<organism evidence="8 10">
    <name type="scientific">Rotaria sordida</name>
    <dbReference type="NCBI Taxonomy" id="392033"/>
    <lineage>
        <taxon>Eukaryota</taxon>
        <taxon>Metazoa</taxon>
        <taxon>Spiralia</taxon>
        <taxon>Gnathifera</taxon>
        <taxon>Rotifera</taxon>
        <taxon>Eurotatoria</taxon>
        <taxon>Bdelloidea</taxon>
        <taxon>Philodinida</taxon>
        <taxon>Philodinidae</taxon>
        <taxon>Rotaria</taxon>
    </lineage>
</organism>
<feature type="domain" description="HAT C-terminal dimerisation" evidence="7">
    <location>
        <begin position="789"/>
        <end position="852"/>
    </location>
</feature>
<dbReference type="Proteomes" id="UP000663874">
    <property type="component" value="Unassembled WGS sequence"/>
</dbReference>
<dbReference type="Pfam" id="PF05699">
    <property type="entry name" value="Dimer_Tnp_hAT"/>
    <property type="match status" value="1"/>
</dbReference>
<feature type="compositionally biased region" description="Polar residues" evidence="6">
    <location>
        <begin position="1"/>
        <end position="27"/>
    </location>
</feature>
<evidence type="ECO:0000313" key="9">
    <source>
        <dbReference type="EMBL" id="CAF4054275.1"/>
    </source>
</evidence>
<accession>A0A815PSC0</accession>
<name>A0A815PSC0_9BILA</name>
<feature type="compositionally biased region" description="Basic residues" evidence="6">
    <location>
        <begin position="58"/>
        <end position="68"/>
    </location>
</feature>
<evidence type="ECO:0000256" key="2">
    <source>
        <dbReference type="ARBA" id="ARBA00022723"/>
    </source>
</evidence>
<feature type="compositionally biased region" description="Low complexity" evidence="6">
    <location>
        <begin position="29"/>
        <end position="44"/>
    </location>
</feature>
<evidence type="ECO:0000256" key="3">
    <source>
        <dbReference type="ARBA" id="ARBA00022771"/>
    </source>
</evidence>
<dbReference type="GO" id="GO:0008270">
    <property type="term" value="F:zinc ion binding"/>
    <property type="evidence" value="ECO:0007669"/>
    <property type="project" value="UniProtKB-KW"/>
</dbReference>
<feature type="region of interest" description="Disordered" evidence="6">
    <location>
        <begin position="389"/>
        <end position="471"/>
    </location>
</feature>
<dbReference type="PANTHER" id="PTHR46481:SF10">
    <property type="entry name" value="ZINC FINGER BED DOMAIN-CONTAINING PROTEIN 39"/>
    <property type="match status" value="1"/>
</dbReference>
<keyword evidence="5" id="KW-0539">Nucleus</keyword>
<dbReference type="EMBL" id="CAJNOU010004747">
    <property type="protein sequence ID" value="CAF1453453.1"/>
    <property type="molecule type" value="Genomic_DNA"/>
</dbReference>
<comment type="caution">
    <text evidence="8">The sequence shown here is derived from an EMBL/GenBank/DDBJ whole genome shotgun (WGS) entry which is preliminary data.</text>
</comment>
<proteinExistence type="predicted"/>
<protein>
    <recommendedName>
        <fullName evidence="7">HAT C-terminal dimerisation domain-containing protein</fullName>
    </recommendedName>
</protein>
<dbReference type="Proteomes" id="UP000663889">
    <property type="component" value="Unassembled WGS sequence"/>
</dbReference>
<keyword evidence="2" id="KW-0479">Metal-binding</keyword>